<comment type="caution">
    <text evidence="1">The sequence shown here is derived from an EMBL/GenBank/DDBJ whole genome shotgun (WGS) entry which is preliminary data.</text>
</comment>
<protein>
    <submittedName>
        <fullName evidence="1">Uncharacterized protein</fullName>
    </submittedName>
</protein>
<keyword evidence="2" id="KW-1185">Reference proteome</keyword>
<evidence type="ECO:0000313" key="1">
    <source>
        <dbReference type="EMBL" id="CAG2239605.1"/>
    </source>
</evidence>
<proteinExistence type="predicted"/>
<dbReference type="EMBL" id="CAJPWZ010002528">
    <property type="protein sequence ID" value="CAG2239605.1"/>
    <property type="molecule type" value="Genomic_DNA"/>
</dbReference>
<gene>
    <name evidence="1" type="ORF">MEDL_51943</name>
</gene>
<evidence type="ECO:0000313" key="2">
    <source>
        <dbReference type="Proteomes" id="UP000683360"/>
    </source>
</evidence>
<organism evidence="1 2">
    <name type="scientific">Mytilus edulis</name>
    <name type="common">Blue mussel</name>
    <dbReference type="NCBI Taxonomy" id="6550"/>
    <lineage>
        <taxon>Eukaryota</taxon>
        <taxon>Metazoa</taxon>
        <taxon>Spiralia</taxon>
        <taxon>Lophotrochozoa</taxon>
        <taxon>Mollusca</taxon>
        <taxon>Bivalvia</taxon>
        <taxon>Autobranchia</taxon>
        <taxon>Pteriomorphia</taxon>
        <taxon>Mytilida</taxon>
        <taxon>Mytiloidea</taxon>
        <taxon>Mytilidae</taxon>
        <taxon>Mytilinae</taxon>
        <taxon>Mytilus</taxon>
    </lineage>
</organism>
<dbReference type="OrthoDB" id="6129516at2759"/>
<sequence>MNKYLNDFIIFLSSSSITDISTNGCKIGSPIVKFHTVGNTHLSCTGGQNHINCYEIGRQQENISIIDTMDSPTDICSDDNGHIYVSGQGSNNIHRLEDASKKLKDIPRKSGQVMNYRRFYVKPDWKVLDIPLDSRHGIQEPVALCFNHEYSKLYIVNDWGKSVLVFGVI</sequence>
<dbReference type="SUPFAM" id="SSF63825">
    <property type="entry name" value="YWTD domain"/>
    <property type="match status" value="1"/>
</dbReference>
<name>A0A8S3U141_MYTED</name>
<dbReference type="Proteomes" id="UP000683360">
    <property type="component" value="Unassembled WGS sequence"/>
</dbReference>
<accession>A0A8S3U141</accession>
<dbReference type="AlphaFoldDB" id="A0A8S3U141"/>
<reference evidence="1" key="1">
    <citation type="submission" date="2021-03" db="EMBL/GenBank/DDBJ databases">
        <authorList>
            <person name="Bekaert M."/>
        </authorList>
    </citation>
    <scope>NUCLEOTIDE SEQUENCE</scope>
</reference>